<proteinExistence type="predicted"/>
<sequence>MQSKLSTDDLARALGRRCIGCMQVDSRENMWRLVLKDQQLTIDRGCKLGGRGAWLHPDPDCLKMAKKRRAFLRAFKGAAFEQPADLFSEIEGK</sequence>
<dbReference type="Proteomes" id="UP000176288">
    <property type="component" value="Chromosome"/>
</dbReference>
<dbReference type="Pfam" id="PF04296">
    <property type="entry name" value="YlxR"/>
    <property type="match status" value="1"/>
</dbReference>
<organism evidence="2 3">
    <name type="scientific">Boudabousia tangfeifanii</name>
    <dbReference type="NCBI Taxonomy" id="1912795"/>
    <lineage>
        <taxon>Bacteria</taxon>
        <taxon>Bacillati</taxon>
        <taxon>Actinomycetota</taxon>
        <taxon>Actinomycetes</taxon>
        <taxon>Actinomycetales</taxon>
        <taxon>Actinomycetaceae</taxon>
        <taxon>Boudabousia</taxon>
    </lineage>
</organism>
<gene>
    <name evidence="2" type="ORF">BK816_05960</name>
</gene>
<dbReference type="AlphaFoldDB" id="A0A1D9ML46"/>
<evidence type="ECO:0000259" key="1">
    <source>
        <dbReference type="Pfam" id="PF04296"/>
    </source>
</evidence>
<evidence type="ECO:0000313" key="3">
    <source>
        <dbReference type="Proteomes" id="UP000176288"/>
    </source>
</evidence>
<dbReference type="SUPFAM" id="SSF64376">
    <property type="entry name" value="YlxR-like"/>
    <property type="match status" value="1"/>
</dbReference>
<dbReference type="EMBL" id="CP017812">
    <property type="protein sequence ID" value="AOZ72893.1"/>
    <property type="molecule type" value="Genomic_DNA"/>
</dbReference>
<protein>
    <recommendedName>
        <fullName evidence="1">YlxR domain-containing protein</fullName>
    </recommendedName>
</protein>
<name>A0A1D9ML46_9ACTO</name>
<dbReference type="KEGG" id="avu:BK816_05960"/>
<dbReference type="PANTHER" id="PTHR34215:SF1">
    <property type="entry name" value="YLXR DOMAIN-CONTAINING PROTEIN"/>
    <property type="match status" value="1"/>
</dbReference>
<dbReference type="STRING" id="1912795.BK816_05960"/>
<accession>A0A1D9ML46</accession>
<dbReference type="InterPro" id="IPR035931">
    <property type="entry name" value="YlxR-like_sf"/>
</dbReference>
<keyword evidence="3" id="KW-1185">Reference proteome</keyword>
<reference evidence="2 3" key="1">
    <citation type="submission" date="2016-10" db="EMBL/GenBank/DDBJ databases">
        <title>Actinomyces aegypiusis sp. nov., isolated from the Aegypius monachus in Qinghai Tibet Plateau China.</title>
        <authorList>
            <person name="Wang Y."/>
        </authorList>
    </citation>
    <scope>NUCLEOTIDE SEQUENCE [LARGE SCALE GENOMIC DNA]</scope>
    <source>
        <strain evidence="2 3">VUL4_3</strain>
    </source>
</reference>
<evidence type="ECO:0000313" key="2">
    <source>
        <dbReference type="EMBL" id="AOZ72893.1"/>
    </source>
</evidence>
<dbReference type="InterPro" id="IPR037465">
    <property type="entry name" value="YlxR"/>
</dbReference>
<dbReference type="Gene3D" id="3.30.1230.10">
    <property type="entry name" value="YlxR-like"/>
    <property type="match status" value="1"/>
</dbReference>
<dbReference type="InterPro" id="IPR007393">
    <property type="entry name" value="YlxR_dom"/>
</dbReference>
<dbReference type="PANTHER" id="PTHR34215">
    <property type="entry name" value="BLL0784 PROTEIN"/>
    <property type="match status" value="1"/>
</dbReference>
<dbReference type="RefSeq" id="WP_071164358.1">
    <property type="nucleotide sequence ID" value="NZ_CP017812.1"/>
</dbReference>
<feature type="domain" description="YlxR" evidence="1">
    <location>
        <begin position="16"/>
        <end position="80"/>
    </location>
</feature>
<dbReference type="OrthoDB" id="5244965at2"/>